<dbReference type="Gene3D" id="3.90.550.10">
    <property type="entry name" value="Spore Coat Polysaccharide Biosynthesis Protein SpsA, Chain A"/>
    <property type="match status" value="1"/>
</dbReference>
<dbReference type="AlphaFoldDB" id="A0A8J9Z905"/>
<dbReference type="SUPFAM" id="SSF53448">
    <property type="entry name" value="Nucleotide-diphospho-sugar transferases"/>
    <property type="match status" value="1"/>
</dbReference>
<dbReference type="EMBL" id="OV696703">
    <property type="protein sequence ID" value="CAH1250081.1"/>
    <property type="molecule type" value="Genomic_DNA"/>
</dbReference>
<name>A0A8J9Z905_BRALA</name>
<evidence type="ECO:0000313" key="1">
    <source>
        <dbReference type="EMBL" id="CAH1250081.1"/>
    </source>
</evidence>
<accession>A0A8J9Z905</accession>
<sequence length="149" mass="16654">MLQQLRDEKLTTLESRAYVPARAPSSPGLPFGLPPDDTYALDSRVVSFSTPKFSYGSTQEDPRLTDTRRLTVHTPVLPRLGPAVVRDKKVTKGFQGVWVSTDHDEIAAVSREFGAQVHRRSPEVSRDASTSLETIQEFIRAHPGLRIER</sequence>
<protein>
    <submittedName>
        <fullName evidence="1">CMAS protein</fullName>
    </submittedName>
</protein>
<dbReference type="InterPro" id="IPR050793">
    <property type="entry name" value="CMP-NeuNAc_synthase"/>
</dbReference>
<dbReference type="InterPro" id="IPR029044">
    <property type="entry name" value="Nucleotide-diphossugar_trans"/>
</dbReference>
<proteinExistence type="predicted"/>
<dbReference type="OrthoDB" id="10262032at2759"/>
<dbReference type="PANTHER" id="PTHR21485:SF3">
    <property type="entry name" value="N-ACYLNEURAMINATE CYTIDYLYLTRANSFERASE"/>
    <property type="match status" value="1"/>
</dbReference>
<gene>
    <name evidence="1" type="primary">CMAS</name>
    <name evidence="1" type="ORF">BLAG_LOCUS10945</name>
</gene>
<keyword evidence="2" id="KW-1185">Reference proteome</keyword>
<dbReference type="Proteomes" id="UP000838412">
    <property type="component" value="Chromosome 18"/>
</dbReference>
<dbReference type="Pfam" id="PF02348">
    <property type="entry name" value="CTP_transf_3"/>
    <property type="match status" value="1"/>
</dbReference>
<reference evidence="1" key="1">
    <citation type="submission" date="2022-01" db="EMBL/GenBank/DDBJ databases">
        <authorList>
            <person name="Braso-Vives M."/>
        </authorList>
    </citation>
    <scope>NUCLEOTIDE SEQUENCE</scope>
</reference>
<dbReference type="GO" id="GO:0008781">
    <property type="term" value="F:N-acylneuraminate cytidylyltransferase activity"/>
    <property type="evidence" value="ECO:0007669"/>
    <property type="project" value="TreeGrafter"/>
</dbReference>
<organism evidence="1 2">
    <name type="scientific">Branchiostoma lanceolatum</name>
    <name type="common">Common lancelet</name>
    <name type="synonym">Amphioxus lanceolatum</name>
    <dbReference type="NCBI Taxonomy" id="7740"/>
    <lineage>
        <taxon>Eukaryota</taxon>
        <taxon>Metazoa</taxon>
        <taxon>Chordata</taxon>
        <taxon>Cephalochordata</taxon>
        <taxon>Leptocardii</taxon>
        <taxon>Amphioxiformes</taxon>
        <taxon>Branchiostomatidae</taxon>
        <taxon>Branchiostoma</taxon>
    </lineage>
</organism>
<dbReference type="PANTHER" id="PTHR21485">
    <property type="entry name" value="HAD SUPERFAMILY MEMBERS CMAS AND KDSC"/>
    <property type="match status" value="1"/>
</dbReference>
<dbReference type="InterPro" id="IPR003329">
    <property type="entry name" value="Cytidylyl_trans"/>
</dbReference>
<evidence type="ECO:0000313" key="2">
    <source>
        <dbReference type="Proteomes" id="UP000838412"/>
    </source>
</evidence>